<feature type="transmembrane region" description="Helical" evidence="5">
    <location>
        <begin position="293"/>
        <end position="311"/>
    </location>
</feature>
<name>A0A940P9N0_9ENTE</name>
<evidence type="ECO:0000256" key="2">
    <source>
        <dbReference type="ARBA" id="ARBA00022692"/>
    </source>
</evidence>
<evidence type="ECO:0000313" key="8">
    <source>
        <dbReference type="Proteomes" id="UP000674938"/>
    </source>
</evidence>
<organism evidence="7 8">
    <name type="scientific">Vagococcus allomyrinae</name>
    <dbReference type="NCBI Taxonomy" id="2794353"/>
    <lineage>
        <taxon>Bacteria</taxon>
        <taxon>Bacillati</taxon>
        <taxon>Bacillota</taxon>
        <taxon>Bacilli</taxon>
        <taxon>Lactobacillales</taxon>
        <taxon>Enterococcaceae</taxon>
        <taxon>Vagococcus</taxon>
    </lineage>
</organism>
<feature type="transmembrane region" description="Helical" evidence="5">
    <location>
        <begin position="260"/>
        <end position="281"/>
    </location>
</feature>
<keyword evidence="8" id="KW-1185">Reference proteome</keyword>
<evidence type="ECO:0000259" key="6">
    <source>
        <dbReference type="Pfam" id="PF12698"/>
    </source>
</evidence>
<gene>
    <name evidence="7" type="ORF">I6N95_22900</name>
</gene>
<keyword evidence="2 5" id="KW-0812">Transmembrane</keyword>
<dbReference type="GO" id="GO:0140359">
    <property type="term" value="F:ABC-type transporter activity"/>
    <property type="evidence" value="ECO:0007669"/>
    <property type="project" value="InterPro"/>
</dbReference>
<evidence type="ECO:0000313" key="7">
    <source>
        <dbReference type="EMBL" id="MBP1043882.1"/>
    </source>
</evidence>
<accession>A0A940P9N0</accession>
<feature type="transmembrane region" description="Helical" evidence="5">
    <location>
        <begin position="20"/>
        <end position="38"/>
    </location>
</feature>
<dbReference type="EMBL" id="JAEEGA010000020">
    <property type="protein sequence ID" value="MBP1043882.1"/>
    <property type="molecule type" value="Genomic_DNA"/>
</dbReference>
<comment type="subcellular location">
    <subcellularLocation>
        <location evidence="1">Membrane</location>
        <topology evidence="1">Multi-pass membrane protein</topology>
    </subcellularLocation>
</comment>
<feature type="transmembrane region" description="Helical" evidence="5">
    <location>
        <begin position="350"/>
        <end position="371"/>
    </location>
</feature>
<evidence type="ECO:0000256" key="4">
    <source>
        <dbReference type="ARBA" id="ARBA00023136"/>
    </source>
</evidence>
<sequence length="380" mass="43207">MFNHLLNYRLKQLIKNKSIIFWSLFFPIILACFFKMAFSNLDDQFTFKTIPVAIVETTASPENERFTDSLKTAQNNDQAIFKVSHLNKKKAETALKENQISGYYLLSNDDPTLVINNNGFNQTFLKDFLQQFTYISAAMADVIKEKPEAFSERLVEELLNTHSYTEKTSYSENNPNSTTLYFFTVIAMACMFGMNWGIKNSADIQANQSPKGLRMSMSPVKKSLLIFTNLLAAFLIFFSEMLIVLSFIRFVLGIDFGNRWSLILLTCLLSCLLSISLGSLVGSSIKGNYSLKSTIVTTVSVFGGFLSGMMFPDVKYWIDQHAPLIAWLNPTSLVTDALYKLFYYTDLNSYFMTIGMIVVMTVIINIANYLIMRRQAYANI</sequence>
<dbReference type="PANTHER" id="PTHR43027:SF1">
    <property type="entry name" value="DOXORUBICIN RESISTANCE ABC TRANSPORTER PERMEASE PROTEIN DRRC-RELATED"/>
    <property type="match status" value="1"/>
</dbReference>
<protein>
    <submittedName>
        <fullName evidence="7">ABC transporter permease</fullName>
    </submittedName>
</protein>
<feature type="transmembrane region" description="Helical" evidence="5">
    <location>
        <begin position="224"/>
        <end position="248"/>
    </location>
</feature>
<dbReference type="AlphaFoldDB" id="A0A940P9N0"/>
<reference evidence="7" key="1">
    <citation type="submission" date="2020-12" db="EMBL/GenBank/DDBJ databases">
        <title>Vagococcus allomyrinae sp. nov. and Enterococcus lavae sp. nov., isolated from the larvae of Allomyrina dichotoma.</title>
        <authorList>
            <person name="Lee S.D."/>
        </authorList>
    </citation>
    <scope>NUCLEOTIDE SEQUENCE</scope>
    <source>
        <strain evidence="7">BWB3-3</strain>
    </source>
</reference>
<evidence type="ECO:0000256" key="3">
    <source>
        <dbReference type="ARBA" id="ARBA00022989"/>
    </source>
</evidence>
<dbReference type="Proteomes" id="UP000674938">
    <property type="component" value="Unassembled WGS sequence"/>
</dbReference>
<comment type="caution">
    <text evidence="7">The sequence shown here is derived from an EMBL/GenBank/DDBJ whole genome shotgun (WGS) entry which is preliminary data.</text>
</comment>
<feature type="transmembrane region" description="Helical" evidence="5">
    <location>
        <begin position="180"/>
        <end position="198"/>
    </location>
</feature>
<dbReference type="PANTHER" id="PTHR43027">
    <property type="entry name" value="DOXORUBICIN RESISTANCE ABC TRANSPORTER PERMEASE PROTEIN DRRC-RELATED"/>
    <property type="match status" value="1"/>
</dbReference>
<dbReference type="RefSeq" id="WP_209531807.1">
    <property type="nucleotide sequence ID" value="NZ_JAEEGA010000020.1"/>
</dbReference>
<evidence type="ECO:0000256" key="5">
    <source>
        <dbReference type="SAM" id="Phobius"/>
    </source>
</evidence>
<dbReference type="GO" id="GO:0016020">
    <property type="term" value="C:membrane"/>
    <property type="evidence" value="ECO:0007669"/>
    <property type="project" value="UniProtKB-SubCell"/>
</dbReference>
<proteinExistence type="predicted"/>
<feature type="domain" description="ABC-2 type transporter transmembrane" evidence="6">
    <location>
        <begin position="17"/>
        <end position="369"/>
    </location>
</feature>
<dbReference type="InterPro" id="IPR013525">
    <property type="entry name" value="ABC2_TM"/>
</dbReference>
<evidence type="ECO:0000256" key="1">
    <source>
        <dbReference type="ARBA" id="ARBA00004141"/>
    </source>
</evidence>
<keyword evidence="4 5" id="KW-0472">Membrane</keyword>
<keyword evidence="3 5" id="KW-1133">Transmembrane helix</keyword>
<dbReference type="InterPro" id="IPR052902">
    <property type="entry name" value="ABC-2_transporter"/>
</dbReference>
<dbReference type="Pfam" id="PF12698">
    <property type="entry name" value="ABC2_membrane_3"/>
    <property type="match status" value="1"/>
</dbReference>